<dbReference type="EMBL" id="FMXQ01000006">
    <property type="protein sequence ID" value="SDB39511.1"/>
    <property type="molecule type" value="Genomic_DNA"/>
</dbReference>
<organism evidence="1 2">
    <name type="scientific">Bauldia litoralis</name>
    <dbReference type="NCBI Taxonomy" id="665467"/>
    <lineage>
        <taxon>Bacteria</taxon>
        <taxon>Pseudomonadati</taxon>
        <taxon>Pseudomonadota</taxon>
        <taxon>Alphaproteobacteria</taxon>
        <taxon>Hyphomicrobiales</taxon>
        <taxon>Kaistiaceae</taxon>
        <taxon>Bauldia</taxon>
    </lineage>
</organism>
<proteinExistence type="predicted"/>
<dbReference type="AlphaFoldDB" id="A0A1G6D355"/>
<evidence type="ECO:0000313" key="2">
    <source>
        <dbReference type="Proteomes" id="UP000199071"/>
    </source>
</evidence>
<dbReference type="RefSeq" id="WP_139167849.1">
    <property type="nucleotide sequence ID" value="NZ_FMXQ01000006.1"/>
</dbReference>
<dbReference type="Proteomes" id="UP000199071">
    <property type="component" value="Unassembled WGS sequence"/>
</dbReference>
<evidence type="ECO:0000313" key="1">
    <source>
        <dbReference type="EMBL" id="SDB39511.1"/>
    </source>
</evidence>
<reference evidence="1 2" key="1">
    <citation type="submission" date="2016-10" db="EMBL/GenBank/DDBJ databases">
        <authorList>
            <person name="de Groot N.N."/>
        </authorList>
    </citation>
    <scope>NUCLEOTIDE SEQUENCE [LARGE SCALE GENOMIC DNA]</scope>
    <source>
        <strain evidence="1 2">ATCC 35022</strain>
    </source>
</reference>
<keyword evidence="2" id="KW-1185">Reference proteome</keyword>
<dbReference type="OrthoDB" id="8020935at2"/>
<protein>
    <recommendedName>
        <fullName evidence="3">3-keto-disaccharide hydrolase domain-containing protein</fullName>
    </recommendedName>
</protein>
<accession>A0A1G6D355</accession>
<name>A0A1G6D355_9HYPH</name>
<gene>
    <name evidence="1" type="ORF">SAMN02982931_02948</name>
</gene>
<sequence length="208" mass="22810">MKFGSIIVALFAWIGADSMAFAACQGSTILYQDSFDRLQPTWGTETESFKVVNSQLEVQPPADTYYWSANSANLYDDIDMCVTMTTLAEVDPLESKAGLVFWYGDANNFYVFELAPNGKASVWRRQRGKWLAQVEWRDAESANQGDGAINELQVTTIGSKATFYVNGQKFEELEGSPPENGQQIGIFAASPPTGVAGFGFDNLAVTKP</sequence>
<dbReference type="STRING" id="665467.SAMN02982931_02948"/>
<dbReference type="Gene3D" id="2.60.120.560">
    <property type="entry name" value="Exo-inulinase, domain 1"/>
    <property type="match status" value="1"/>
</dbReference>
<evidence type="ECO:0008006" key="3">
    <source>
        <dbReference type="Google" id="ProtNLM"/>
    </source>
</evidence>